<evidence type="ECO:0000259" key="7">
    <source>
        <dbReference type="SMART" id="SM00790"/>
    </source>
</evidence>
<dbReference type="Pfam" id="PF01314">
    <property type="entry name" value="AFOR_C"/>
    <property type="match status" value="1"/>
</dbReference>
<dbReference type="GO" id="GO:0046872">
    <property type="term" value="F:metal ion binding"/>
    <property type="evidence" value="ECO:0007669"/>
    <property type="project" value="UniProtKB-KW"/>
</dbReference>
<evidence type="ECO:0000256" key="4">
    <source>
        <dbReference type="ARBA" id="ARBA00022723"/>
    </source>
</evidence>
<dbReference type="SUPFAM" id="SSF48310">
    <property type="entry name" value="Aldehyde ferredoxin oxidoreductase, C-terminal domains"/>
    <property type="match status" value="1"/>
</dbReference>
<organism evidence="8">
    <name type="scientific">marine sediment metagenome</name>
    <dbReference type="NCBI Taxonomy" id="412755"/>
    <lineage>
        <taxon>unclassified sequences</taxon>
        <taxon>metagenomes</taxon>
        <taxon>ecological metagenomes</taxon>
    </lineage>
</organism>
<comment type="caution">
    <text evidence="8">The sequence shown here is derived from an EMBL/GenBank/DDBJ whole genome shotgun (WGS) entry which is preliminary data.</text>
</comment>
<sequence>VPLTGGWGDANTGGNMASEIKRAGYDGILFQGISPHPVCLLIHQGKAELRDASHLWGKDTTETRQMLRKETGERRLSVACIGPAGEAQSLISAIITDEGRAAARSGLGAVMGSKRLKAVAVRGQNETPVADSTRVSELRKQFVKAIKETEVPFVKALKVGGTVGYMQPFVVGGATPFKNWSLIGPESMPSYEPFDDRVNKYVVRRSACATCPIGCGGTLKSEEIGLGESKRPEYETAAGFGPNCLNNDVAAILKANDICNRYGIDTISASGTIAFAMECYERGIITKQDTG</sequence>
<dbReference type="InterPro" id="IPR036503">
    <property type="entry name" value="Ald_Fedxn_OxRdtase_N_sf"/>
</dbReference>
<dbReference type="Gene3D" id="3.60.9.10">
    <property type="entry name" value="Aldehyde ferredoxin oxidoreductase, N-terminal domain"/>
    <property type="match status" value="1"/>
</dbReference>
<dbReference type="GO" id="GO:0009055">
    <property type="term" value="F:electron transfer activity"/>
    <property type="evidence" value="ECO:0007669"/>
    <property type="project" value="InterPro"/>
</dbReference>
<dbReference type="Gene3D" id="1.10.569.10">
    <property type="entry name" value="Aldehyde Ferredoxin Oxidoreductase Protein, subunit A, domain 2"/>
    <property type="match status" value="1"/>
</dbReference>
<dbReference type="InterPro" id="IPR013983">
    <property type="entry name" value="Ald_Fedxn_OxRdtase_N"/>
</dbReference>
<protein>
    <recommendedName>
        <fullName evidence="7">Aldehyde ferredoxin oxidoreductase N-terminal domain-containing protein</fullName>
    </recommendedName>
</protein>
<dbReference type="AlphaFoldDB" id="X1LLE7"/>
<keyword evidence="4" id="KW-0479">Metal-binding</keyword>
<accession>X1LLE7</accession>
<dbReference type="InterPro" id="IPR001203">
    <property type="entry name" value="OxRdtase_Ald_Fedxn_C"/>
</dbReference>
<dbReference type="GO" id="GO:0051539">
    <property type="term" value="F:4 iron, 4 sulfur cluster binding"/>
    <property type="evidence" value="ECO:0007669"/>
    <property type="project" value="UniProtKB-KW"/>
</dbReference>
<name>X1LLE7_9ZZZZ</name>
<dbReference type="PANTHER" id="PTHR30038:SF0">
    <property type="entry name" value="TUNGSTEN-CONTAINING ALDEHYDE FERREDOXIN OXIDOREDUCTASE"/>
    <property type="match status" value="1"/>
</dbReference>
<dbReference type="Pfam" id="PF02730">
    <property type="entry name" value="AFOR_N"/>
    <property type="match status" value="1"/>
</dbReference>
<keyword evidence="3" id="KW-0004">4Fe-4S</keyword>
<dbReference type="SMART" id="SM00790">
    <property type="entry name" value="AFOR_N"/>
    <property type="match status" value="1"/>
</dbReference>
<evidence type="ECO:0000256" key="3">
    <source>
        <dbReference type="ARBA" id="ARBA00022485"/>
    </source>
</evidence>
<dbReference type="InterPro" id="IPR013984">
    <property type="entry name" value="Ald_Fedxn_OxRdtase_dom2"/>
</dbReference>
<keyword evidence="5" id="KW-0408">Iron</keyword>
<comment type="similarity">
    <text evidence="2">Belongs to the AOR/FOR family.</text>
</comment>
<gene>
    <name evidence="8" type="ORF">S06H3_27318</name>
</gene>
<dbReference type="InterPro" id="IPR051919">
    <property type="entry name" value="W-dependent_AOR"/>
</dbReference>
<evidence type="ECO:0000256" key="1">
    <source>
        <dbReference type="ARBA" id="ARBA00001966"/>
    </source>
</evidence>
<feature type="non-terminal residue" evidence="8">
    <location>
        <position position="291"/>
    </location>
</feature>
<reference evidence="8" key="1">
    <citation type="journal article" date="2014" name="Front. Microbiol.">
        <title>High frequency of phylogenetically diverse reductive dehalogenase-homologous genes in deep subseafloor sedimentary metagenomes.</title>
        <authorList>
            <person name="Kawai M."/>
            <person name="Futagami T."/>
            <person name="Toyoda A."/>
            <person name="Takaki Y."/>
            <person name="Nishi S."/>
            <person name="Hori S."/>
            <person name="Arai W."/>
            <person name="Tsubouchi T."/>
            <person name="Morono Y."/>
            <person name="Uchiyama I."/>
            <person name="Ito T."/>
            <person name="Fujiyama A."/>
            <person name="Inagaki F."/>
            <person name="Takami H."/>
        </authorList>
    </citation>
    <scope>NUCLEOTIDE SEQUENCE</scope>
    <source>
        <strain evidence="8">Expedition CK06-06</strain>
    </source>
</reference>
<dbReference type="EMBL" id="BARV01015838">
    <property type="protein sequence ID" value="GAI20192.1"/>
    <property type="molecule type" value="Genomic_DNA"/>
</dbReference>
<evidence type="ECO:0000313" key="8">
    <source>
        <dbReference type="EMBL" id="GAI20192.1"/>
    </source>
</evidence>
<comment type="cofactor">
    <cofactor evidence="1">
        <name>[4Fe-4S] cluster</name>
        <dbReference type="ChEBI" id="CHEBI:49883"/>
    </cofactor>
</comment>
<feature type="domain" description="Aldehyde ferredoxin oxidoreductase N-terminal" evidence="7">
    <location>
        <begin position="2"/>
        <end position="125"/>
    </location>
</feature>
<evidence type="ECO:0000256" key="5">
    <source>
        <dbReference type="ARBA" id="ARBA00023004"/>
    </source>
</evidence>
<evidence type="ECO:0000256" key="2">
    <source>
        <dbReference type="ARBA" id="ARBA00011032"/>
    </source>
</evidence>
<dbReference type="GO" id="GO:0016625">
    <property type="term" value="F:oxidoreductase activity, acting on the aldehyde or oxo group of donors, iron-sulfur protein as acceptor"/>
    <property type="evidence" value="ECO:0007669"/>
    <property type="project" value="InterPro"/>
</dbReference>
<dbReference type="InterPro" id="IPR036021">
    <property type="entry name" value="Tungsten_al_ferr_oxy-like_C"/>
</dbReference>
<evidence type="ECO:0000256" key="6">
    <source>
        <dbReference type="ARBA" id="ARBA00023014"/>
    </source>
</evidence>
<dbReference type="PANTHER" id="PTHR30038">
    <property type="entry name" value="ALDEHYDE FERREDOXIN OXIDOREDUCTASE"/>
    <property type="match status" value="1"/>
</dbReference>
<feature type="non-terminal residue" evidence="8">
    <location>
        <position position="1"/>
    </location>
</feature>
<keyword evidence="6" id="KW-0411">Iron-sulfur</keyword>
<proteinExistence type="inferred from homology"/>
<dbReference type="SUPFAM" id="SSF56228">
    <property type="entry name" value="Aldehyde ferredoxin oxidoreductase, N-terminal domain"/>
    <property type="match status" value="1"/>
</dbReference>